<dbReference type="EMBL" id="JAQQBR010000001">
    <property type="protein sequence ID" value="KAK0182694.1"/>
    <property type="molecule type" value="Genomic_DNA"/>
</dbReference>
<dbReference type="AlphaFoldDB" id="A0AA39L2I7"/>
<organism evidence="1 2">
    <name type="scientific">Microctonus hyperodae</name>
    <name type="common">Parasitoid wasp</name>
    <dbReference type="NCBI Taxonomy" id="165561"/>
    <lineage>
        <taxon>Eukaryota</taxon>
        <taxon>Metazoa</taxon>
        <taxon>Ecdysozoa</taxon>
        <taxon>Arthropoda</taxon>
        <taxon>Hexapoda</taxon>
        <taxon>Insecta</taxon>
        <taxon>Pterygota</taxon>
        <taxon>Neoptera</taxon>
        <taxon>Endopterygota</taxon>
        <taxon>Hymenoptera</taxon>
        <taxon>Apocrita</taxon>
        <taxon>Ichneumonoidea</taxon>
        <taxon>Braconidae</taxon>
        <taxon>Euphorinae</taxon>
        <taxon>Microctonus</taxon>
    </lineage>
</organism>
<reference evidence="1" key="2">
    <citation type="submission" date="2023-03" db="EMBL/GenBank/DDBJ databases">
        <authorList>
            <person name="Inwood S.N."/>
            <person name="Skelly J.G."/>
            <person name="Guhlin J."/>
            <person name="Harrop T.W.R."/>
            <person name="Goldson S.G."/>
            <person name="Dearden P.K."/>
        </authorList>
    </citation>
    <scope>NUCLEOTIDE SEQUENCE</scope>
    <source>
        <strain evidence="1">Lincoln</strain>
        <tissue evidence="1">Whole body</tissue>
    </source>
</reference>
<sequence>MMRHSLPKIELISDNSESEEDSEPVFIKRSFVKLEKLNMENLNDNCESRNDQHDSFTLLECMKNIELKYQDELEKRLSLLRVSFDKTKQLLETPKSIDEIATTCDEINNHICLMSNVMCKYSAKMLHMSNALRAIQKILDDDDS</sequence>
<proteinExistence type="predicted"/>
<evidence type="ECO:0008006" key="3">
    <source>
        <dbReference type="Google" id="ProtNLM"/>
    </source>
</evidence>
<comment type="caution">
    <text evidence="1">The sequence shown here is derived from an EMBL/GenBank/DDBJ whole genome shotgun (WGS) entry which is preliminary data.</text>
</comment>
<dbReference type="Proteomes" id="UP001168972">
    <property type="component" value="Unassembled WGS sequence"/>
</dbReference>
<evidence type="ECO:0000313" key="1">
    <source>
        <dbReference type="EMBL" id="KAK0182694.1"/>
    </source>
</evidence>
<protein>
    <recommendedName>
        <fullName evidence="3">Biogenesis of lysosome-related organelles complex 1 subunit 3</fullName>
    </recommendedName>
</protein>
<accession>A0AA39L2I7</accession>
<keyword evidence="2" id="KW-1185">Reference proteome</keyword>
<gene>
    <name evidence="1" type="ORF">PV327_000804</name>
</gene>
<reference evidence="1" key="1">
    <citation type="journal article" date="2023" name="bioRxiv">
        <title>Scaffold-level genome assemblies of two parasitoid biocontrol wasps reveal the parthenogenesis mechanism and an associated novel virus.</title>
        <authorList>
            <person name="Inwood S."/>
            <person name="Skelly J."/>
            <person name="Guhlin J."/>
            <person name="Harrop T."/>
            <person name="Goldson S."/>
            <person name="Dearden P."/>
        </authorList>
    </citation>
    <scope>NUCLEOTIDE SEQUENCE</scope>
    <source>
        <strain evidence="1">Lincoln</strain>
        <tissue evidence="1">Whole body</tissue>
    </source>
</reference>
<evidence type="ECO:0000313" key="2">
    <source>
        <dbReference type="Proteomes" id="UP001168972"/>
    </source>
</evidence>
<name>A0AA39L2I7_MICHY</name>